<dbReference type="EMBL" id="JACASD010000009">
    <property type="protein sequence ID" value="NWE87346.1"/>
    <property type="molecule type" value="Genomic_DNA"/>
</dbReference>
<dbReference type="AlphaFoldDB" id="A0A7Y8FXG5"/>
<dbReference type="Proteomes" id="UP000585226">
    <property type="component" value="Unassembled WGS sequence"/>
</dbReference>
<protein>
    <submittedName>
        <fullName evidence="1">Uncharacterized protein</fullName>
    </submittedName>
</protein>
<evidence type="ECO:0000313" key="2">
    <source>
        <dbReference type="Proteomes" id="UP000585226"/>
    </source>
</evidence>
<proteinExistence type="predicted"/>
<dbReference type="RefSeq" id="WP_177110337.1">
    <property type="nucleotide sequence ID" value="NZ_JACASD010000009.1"/>
</dbReference>
<reference evidence="1 2" key="1">
    <citation type="submission" date="2020-04" db="EMBL/GenBank/DDBJ databases">
        <title>Molecular characterization of pseudomonads from Agaricus bisporus reveal novel blotch 2 pathogens in Western Europe.</title>
        <authorList>
            <person name="Taparia T."/>
            <person name="Krijger M."/>
            <person name="Haynes E."/>
            <person name="Elpinstone J.G."/>
            <person name="Noble R."/>
            <person name="Van Der Wolf J."/>
        </authorList>
    </citation>
    <scope>NUCLEOTIDE SEQUENCE [LARGE SCALE GENOMIC DNA]</scope>
    <source>
        <strain evidence="1 2">P8021</strain>
    </source>
</reference>
<accession>A0A7Y8FXG5</accession>
<name>A0A7Y8FXG5_9PSED</name>
<gene>
    <name evidence="1" type="ORF">HX893_04270</name>
</gene>
<organism evidence="1 2">
    <name type="scientific">Pseudomonas reactans</name>
    <dbReference type="NCBI Taxonomy" id="117680"/>
    <lineage>
        <taxon>Bacteria</taxon>
        <taxon>Pseudomonadati</taxon>
        <taxon>Pseudomonadota</taxon>
        <taxon>Gammaproteobacteria</taxon>
        <taxon>Pseudomonadales</taxon>
        <taxon>Pseudomonadaceae</taxon>
        <taxon>Pseudomonas</taxon>
    </lineage>
</organism>
<evidence type="ECO:0000313" key="1">
    <source>
        <dbReference type="EMBL" id="NWE87346.1"/>
    </source>
</evidence>
<comment type="caution">
    <text evidence="1">The sequence shown here is derived from an EMBL/GenBank/DDBJ whole genome shotgun (WGS) entry which is preliminary data.</text>
</comment>
<sequence length="362" mass="40787">MLLPIRAGLRPSAVFRSLNNLMREVLLASCSGRPIDESTLPCGLLVAAQANPDTNTHLLNLHTAIAALNPMDRYELYLGTREAASVRLLFTDPNSSTLDISDTVNIELKKLSIHLFKNSSKLVDIATACGETVKDHYNRYSAKPPLGNGNICGMCATEQLAQKRRNVAASDQWRAPYDHLLAKDKYPQFGIDPDNLLPICHTCNSKAKLAKDLLHNTAGLRRTFFDPWVESAHQKVALKIEFIDIFPTATWKITTTDPINQNKLTTWNDVYQIKDRIEGEFISLREKLSEDLIFDDLEVFKTSIENKAKIRLRSSRLTPYNYWRGLLYSSMLELSDHQLEHLRALCIASLNLDDDIAATYGV</sequence>